<organism evidence="1 2">
    <name type="scientific">Dentiscutata heterogama</name>
    <dbReference type="NCBI Taxonomy" id="1316150"/>
    <lineage>
        <taxon>Eukaryota</taxon>
        <taxon>Fungi</taxon>
        <taxon>Fungi incertae sedis</taxon>
        <taxon>Mucoromycota</taxon>
        <taxon>Glomeromycotina</taxon>
        <taxon>Glomeromycetes</taxon>
        <taxon>Diversisporales</taxon>
        <taxon>Gigasporaceae</taxon>
        <taxon>Dentiscutata</taxon>
    </lineage>
</organism>
<reference evidence="1" key="1">
    <citation type="submission" date="2021-06" db="EMBL/GenBank/DDBJ databases">
        <authorList>
            <person name="Kallberg Y."/>
            <person name="Tangrot J."/>
            <person name="Rosling A."/>
        </authorList>
    </citation>
    <scope>NUCLEOTIDE SEQUENCE</scope>
    <source>
        <strain evidence="1">IL203A</strain>
    </source>
</reference>
<sequence length="58" mass="6368">MIISVTKSNAHVIKYSEVSVLTASNSLDNFKVIGPDNLPKANDYDDPMPSSIEKETNE</sequence>
<protein>
    <submittedName>
        <fullName evidence="1">7095_t:CDS:1</fullName>
    </submittedName>
</protein>
<keyword evidence="2" id="KW-1185">Reference proteome</keyword>
<proteinExistence type="predicted"/>
<name>A0ACA9M586_9GLOM</name>
<dbReference type="Proteomes" id="UP000789702">
    <property type="component" value="Unassembled WGS sequence"/>
</dbReference>
<evidence type="ECO:0000313" key="2">
    <source>
        <dbReference type="Proteomes" id="UP000789702"/>
    </source>
</evidence>
<accession>A0ACA9M586</accession>
<gene>
    <name evidence="1" type="ORF">DHETER_LOCUS5938</name>
</gene>
<feature type="non-terminal residue" evidence="1">
    <location>
        <position position="58"/>
    </location>
</feature>
<evidence type="ECO:0000313" key="1">
    <source>
        <dbReference type="EMBL" id="CAG8568079.1"/>
    </source>
</evidence>
<comment type="caution">
    <text evidence="1">The sequence shown here is derived from an EMBL/GenBank/DDBJ whole genome shotgun (WGS) entry which is preliminary data.</text>
</comment>
<dbReference type="EMBL" id="CAJVPU010007039">
    <property type="protein sequence ID" value="CAG8568079.1"/>
    <property type="molecule type" value="Genomic_DNA"/>
</dbReference>